<feature type="binding site" evidence="9">
    <location>
        <position position="112"/>
    </location>
    <ligand>
        <name>Zn(2+)</name>
        <dbReference type="ChEBI" id="CHEBI:29105"/>
    </ligand>
</feature>
<reference evidence="10 11" key="1">
    <citation type="journal article" date="2016" name="Nat. Commun.">
        <title>Thousands of microbial genomes shed light on interconnected biogeochemical processes in an aquifer system.</title>
        <authorList>
            <person name="Anantharaman K."/>
            <person name="Brown C.T."/>
            <person name="Hug L.A."/>
            <person name="Sharon I."/>
            <person name="Castelle C.J."/>
            <person name="Probst A.J."/>
            <person name="Thomas B.C."/>
            <person name="Singh A."/>
            <person name="Wilkins M.J."/>
            <person name="Karaoz U."/>
            <person name="Brodie E.L."/>
            <person name="Williams K.H."/>
            <person name="Hubbard S.S."/>
            <person name="Banfield J.F."/>
        </authorList>
    </citation>
    <scope>NUCLEOTIDE SEQUENCE [LARGE SCALE GENOMIC DNA]</scope>
</reference>
<dbReference type="GO" id="GO:0005975">
    <property type="term" value="P:carbohydrate metabolic process"/>
    <property type="evidence" value="ECO:0007669"/>
    <property type="project" value="InterPro"/>
</dbReference>
<comment type="cofactor">
    <cofactor evidence="9">
        <name>Mg(2+)</name>
        <dbReference type="ChEBI" id="CHEBI:18420"/>
    </cofactor>
</comment>
<evidence type="ECO:0000256" key="4">
    <source>
        <dbReference type="ARBA" id="ARBA00022801"/>
    </source>
</evidence>
<dbReference type="InterPro" id="IPR004446">
    <property type="entry name" value="Heptose_bisP_phosphatase"/>
</dbReference>
<sequence>MEKVDKRAVFLDRDGVLNHLIDRGDSCFVSGRKVRFTAPWKYEEFRLFDRVSKSLQKLREAGFICILATNQPDLAYGLLFSEDHERIMTDVRSLPLDDIFVCPHGRDEGCECKKPKPGMLLLATEKWNIDFSSSFVIGDTNSDVKTGKLMNCRTILINSPATEKDANDKPDFVVANLKEAVNLIVNRFVPKGL</sequence>
<dbReference type="GO" id="GO:0016791">
    <property type="term" value="F:phosphatase activity"/>
    <property type="evidence" value="ECO:0007669"/>
    <property type="project" value="InterPro"/>
</dbReference>
<feature type="binding site" evidence="9">
    <location>
        <position position="139"/>
    </location>
    <ligand>
        <name>Mg(2+)</name>
        <dbReference type="ChEBI" id="CHEBI:18420"/>
    </ligand>
</feature>
<feature type="active site" description="Nucleophile" evidence="8">
    <location>
        <position position="12"/>
    </location>
</feature>
<evidence type="ECO:0000313" key="11">
    <source>
        <dbReference type="Proteomes" id="UP000176800"/>
    </source>
</evidence>
<dbReference type="PIRSF" id="PIRSF004682">
    <property type="entry name" value="GmhB"/>
    <property type="match status" value="1"/>
</dbReference>
<feature type="binding site" evidence="9">
    <location>
        <position position="14"/>
    </location>
    <ligand>
        <name>Mg(2+)</name>
        <dbReference type="ChEBI" id="CHEBI:18420"/>
    </ligand>
</feature>
<comment type="subcellular location">
    <subcellularLocation>
        <location evidence="1 7">Cytoplasm</location>
    </subcellularLocation>
</comment>
<name>A0A1G2U1N9_9BACT</name>
<keyword evidence="9" id="KW-0460">Magnesium</keyword>
<dbReference type="InterPro" id="IPR023214">
    <property type="entry name" value="HAD_sf"/>
</dbReference>
<proteinExistence type="inferred from homology"/>
<comment type="similarity">
    <text evidence="7">Belongs to the gmhB family.</text>
</comment>
<dbReference type="Pfam" id="PF13242">
    <property type="entry name" value="Hydrolase_like"/>
    <property type="match status" value="1"/>
</dbReference>
<dbReference type="GO" id="GO:0005737">
    <property type="term" value="C:cytoplasm"/>
    <property type="evidence" value="ECO:0007669"/>
    <property type="project" value="UniProtKB-SubCell"/>
</dbReference>
<organism evidence="10 11">
    <name type="scientific">Candidatus Zambryskibacteria bacterium RIFCSPLOWO2_01_FULL_45_21</name>
    <dbReference type="NCBI Taxonomy" id="1802761"/>
    <lineage>
        <taxon>Bacteria</taxon>
        <taxon>Candidatus Zambryskiibacteriota</taxon>
    </lineage>
</organism>
<evidence type="ECO:0000256" key="3">
    <source>
        <dbReference type="ARBA" id="ARBA00022723"/>
    </source>
</evidence>
<evidence type="ECO:0000313" key="10">
    <source>
        <dbReference type="EMBL" id="OHB03446.1"/>
    </source>
</evidence>
<keyword evidence="2 7" id="KW-0963">Cytoplasm</keyword>
<dbReference type="SUPFAM" id="SSF56784">
    <property type="entry name" value="HAD-like"/>
    <property type="match status" value="1"/>
</dbReference>
<feature type="binding site" evidence="9">
    <location>
        <position position="102"/>
    </location>
    <ligand>
        <name>Zn(2+)</name>
        <dbReference type="ChEBI" id="CHEBI:29105"/>
    </ligand>
</feature>
<comment type="caution">
    <text evidence="10">The sequence shown here is derived from an EMBL/GenBank/DDBJ whole genome shotgun (WGS) entry which is preliminary data.</text>
</comment>
<evidence type="ECO:0000256" key="1">
    <source>
        <dbReference type="ARBA" id="ARBA00004496"/>
    </source>
</evidence>
<keyword evidence="4 7" id="KW-0378">Hydrolase</keyword>
<dbReference type="GO" id="GO:0046872">
    <property type="term" value="F:metal ion binding"/>
    <property type="evidence" value="ECO:0007669"/>
    <property type="project" value="UniProtKB-KW"/>
</dbReference>
<protein>
    <recommendedName>
        <fullName evidence="6 7">D,D-heptose 1,7-bisphosphate phosphatase</fullName>
        <ecNumber evidence="7">3.1.3.-</ecNumber>
    </recommendedName>
</protein>
<dbReference type="Proteomes" id="UP000176800">
    <property type="component" value="Unassembled WGS sequence"/>
</dbReference>
<feature type="active site" description="Proton donor" evidence="8">
    <location>
        <position position="14"/>
    </location>
</feature>
<keyword evidence="3 9" id="KW-0479">Metal-binding</keyword>
<dbReference type="EC" id="3.1.3.-" evidence="7"/>
<evidence type="ECO:0000256" key="7">
    <source>
        <dbReference type="PIRNR" id="PIRNR004682"/>
    </source>
</evidence>
<evidence type="ECO:0000256" key="6">
    <source>
        <dbReference type="ARBA" id="ARBA00031828"/>
    </source>
</evidence>
<dbReference type="InterPro" id="IPR006543">
    <property type="entry name" value="Histidinol-phos"/>
</dbReference>
<dbReference type="Gene3D" id="3.40.50.1000">
    <property type="entry name" value="HAD superfamily/HAD-like"/>
    <property type="match status" value="1"/>
</dbReference>
<dbReference type="NCBIfam" id="TIGR01662">
    <property type="entry name" value="HAD-SF-IIIA"/>
    <property type="match status" value="1"/>
</dbReference>
<evidence type="ECO:0000256" key="5">
    <source>
        <dbReference type="ARBA" id="ARBA00023277"/>
    </source>
</evidence>
<dbReference type="AlphaFoldDB" id="A0A1G2U1N9"/>
<dbReference type="InterPro" id="IPR036412">
    <property type="entry name" value="HAD-like_sf"/>
</dbReference>
<evidence type="ECO:0000256" key="9">
    <source>
        <dbReference type="PIRSR" id="PIRSR004682-4"/>
    </source>
</evidence>
<dbReference type="PANTHER" id="PTHR42891:SF1">
    <property type="entry name" value="D-GLYCERO-BETA-D-MANNO-HEPTOSE-1,7-BISPHOSPHATE 7-PHOSPHATASE"/>
    <property type="match status" value="1"/>
</dbReference>
<keyword evidence="9" id="KW-0862">Zinc</keyword>
<dbReference type="NCBIfam" id="TIGR01656">
    <property type="entry name" value="Histidinol-ppas"/>
    <property type="match status" value="1"/>
</dbReference>
<evidence type="ECO:0000256" key="8">
    <source>
        <dbReference type="PIRSR" id="PIRSR004682-1"/>
    </source>
</evidence>
<accession>A0A1G2U1N9</accession>
<dbReference type="EMBL" id="MHWE01000018">
    <property type="protein sequence ID" value="OHB03446.1"/>
    <property type="molecule type" value="Genomic_DNA"/>
</dbReference>
<comment type="cofactor">
    <cofactor evidence="9">
        <name>Zn(2+)</name>
        <dbReference type="ChEBI" id="CHEBI:29105"/>
    </cofactor>
</comment>
<evidence type="ECO:0000256" key="2">
    <source>
        <dbReference type="ARBA" id="ARBA00022490"/>
    </source>
</evidence>
<keyword evidence="5 7" id="KW-0119">Carbohydrate metabolism</keyword>
<gene>
    <name evidence="10" type="ORF">A3B14_02865</name>
</gene>
<feature type="binding site" evidence="9">
    <location>
        <position position="104"/>
    </location>
    <ligand>
        <name>Zn(2+)</name>
        <dbReference type="ChEBI" id="CHEBI:29105"/>
    </ligand>
</feature>
<feature type="binding site" evidence="9">
    <location>
        <position position="110"/>
    </location>
    <ligand>
        <name>Zn(2+)</name>
        <dbReference type="ChEBI" id="CHEBI:29105"/>
    </ligand>
</feature>
<feature type="binding site" evidence="9">
    <location>
        <position position="12"/>
    </location>
    <ligand>
        <name>Mg(2+)</name>
        <dbReference type="ChEBI" id="CHEBI:18420"/>
    </ligand>
</feature>
<dbReference type="PANTHER" id="PTHR42891">
    <property type="entry name" value="D-GLYCERO-BETA-D-MANNO-HEPTOSE-1,7-BISPHOSPHATE 7-PHOSPHATASE"/>
    <property type="match status" value="1"/>
</dbReference>
<dbReference type="InterPro" id="IPR006549">
    <property type="entry name" value="HAD-SF_hydro_IIIA"/>
</dbReference>